<protein>
    <recommendedName>
        <fullName evidence="7">Major facilitator superfamily (MFS) profile domain-containing protein</fullName>
    </recommendedName>
</protein>
<feature type="region of interest" description="Disordered" evidence="5">
    <location>
        <begin position="1"/>
        <end position="20"/>
    </location>
</feature>
<feature type="transmembrane region" description="Helical" evidence="6">
    <location>
        <begin position="114"/>
        <end position="137"/>
    </location>
</feature>
<evidence type="ECO:0000259" key="7">
    <source>
        <dbReference type="PROSITE" id="PS50850"/>
    </source>
</evidence>
<dbReference type="GO" id="GO:0005313">
    <property type="term" value="F:L-glutamate transmembrane transporter activity"/>
    <property type="evidence" value="ECO:0007669"/>
    <property type="project" value="TreeGrafter"/>
</dbReference>
<feature type="domain" description="Major facilitator superfamily (MFS) profile" evidence="7">
    <location>
        <begin position="70"/>
        <end position="490"/>
    </location>
</feature>
<evidence type="ECO:0000256" key="4">
    <source>
        <dbReference type="ARBA" id="ARBA00023136"/>
    </source>
</evidence>
<accession>A0A9Q0M4T9</accession>
<comment type="subcellular location">
    <subcellularLocation>
        <location evidence="1">Membrane</location>
        <topology evidence="1">Multi-pass membrane protein</topology>
    </subcellularLocation>
</comment>
<dbReference type="FunFam" id="1.20.1250.20:FF:000226">
    <property type="entry name" value="Vesicular GLUtamate transporter"/>
    <property type="match status" value="1"/>
</dbReference>
<gene>
    <name evidence="8" type="ORF">RDWZM_004932</name>
</gene>
<proteinExistence type="predicted"/>
<keyword evidence="9" id="KW-1185">Reference proteome</keyword>
<dbReference type="GO" id="GO:0098700">
    <property type="term" value="P:neurotransmitter loading into synaptic vesicle"/>
    <property type="evidence" value="ECO:0007669"/>
    <property type="project" value="TreeGrafter"/>
</dbReference>
<evidence type="ECO:0000313" key="8">
    <source>
        <dbReference type="EMBL" id="KAJ6219120.1"/>
    </source>
</evidence>
<evidence type="ECO:0000256" key="1">
    <source>
        <dbReference type="ARBA" id="ARBA00004141"/>
    </source>
</evidence>
<dbReference type="AlphaFoldDB" id="A0A9Q0M4T9"/>
<feature type="region of interest" description="Disordered" evidence="5">
    <location>
        <begin position="607"/>
        <end position="638"/>
    </location>
</feature>
<feature type="transmembrane region" description="Helical" evidence="6">
    <location>
        <begin position="432"/>
        <end position="455"/>
    </location>
</feature>
<feature type="region of interest" description="Disordered" evidence="5">
    <location>
        <begin position="505"/>
        <end position="525"/>
    </location>
</feature>
<dbReference type="Pfam" id="PF07690">
    <property type="entry name" value="MFS_1"/>
    <property type="match status" value="1"/>
</dbReference>
<evidence type="ECO:0000256" key="5">
    <source>
        <dbReference type="SAM" id="MobiDB-lite"/>
    </source>
</evidence>
<dbReference type="InterPro" id="IPR020846">
    <property type="entry name" value="MFS_dom"/>
</dbReference>
<dbReference type="InterPro" id="IPR036259">
    <property type="entry name" value="MFS_trans_sf"/>
</dbReference>
<dbReference type="GO" id="GO:0030672">
    <property type="term" value="C:synaptic vesicle membrane"/>
    <property type="evidence" value="ECO:0007669"/>
    <property type="project" value="TreeGrafter"/>
</dbReference>
<feature type="transmembrane region" description="Helical" evidence="6">
    <location>
        <begin position="300"/>
        <end position="318"/>
    </location>
</feature>
<evidence type="ECO:0000256" key="3">
    <source>
        <dbReference type="ARBA" id="ARBA00022989"/>
    </source>
</evidence>
<comment type="caution">
    <text evidence="8">The sequence shown here is derived from an EMBL/GenBank/DDBJ whole genome shotgun (WGS) entry which is preliminary data.</text>
</comment>
<dbReference type="OMA" id="YNEQSQM"/>
<keyword evidence="2 6" id="KW-0812">Transmembrane</keyword>
<dbReference type="SUPFAM" id="SSF103473">
    <property type="entry name" value="MFS general substrate transporter"/>
    <property type="match status" value="1"/>
</dbReference>
<feature type="transmembrane region" description="Helical" evidence="6">
    <location>
        <begin position="399"/>
        <end position="420"/>
    </location>
</feature>
<feature type="transmembrane region" description="Helical" evidence="6">
    <location>
        <begin position="467"/>
        <end position="485"/>
    </location>
</feature>
<evidence type="ECO:0000256" key="2">
    <source>
        <dbReference type="ARBA" id="ARBA00022692"/>
    </source>
</evidence>
<dbReference type="PANTHER" id="PTHR11662:SF456">
    <property type="entry name" value="VESICULAR GLUTAMATE TRANSPORTER, ISOFORM A"/>
    <property type="match status" value="1"/>
</dbReference>
<dbReference type="EMBL" id="JAPWDV010000002">
    <property type="protein sequence ID" value="KAJ6219120.1"/>
    <property type="molecule type" value="Genomic_DNA"/>
</dbReference>
<feature type="transmembrane region" description="Helical" evidence="6">
    <location>
        <begin position="338"/>
        <end position="355"/>
    </location>
</feature>
<dbReference type="Proteomes" id="UP001142055">
    <property type="component" value="Chromosome 2"/>
</dbReference>
<dbReference type="GO" id="GO:0050803">
    <property type="term" value="P:regulation of synapse structure or activity"/>
    <property type="evidence" value="ECO:0007669"/>
    <property type="project" value="TreeGrafter"/>
</dbReference>
<sequence length="638" mass="69516">MLPEMRMFDEDETTRTHGEAPDLISKLGDTEREEYDAAMGKKMYKGPGERWEKLMEPNCPCKPDMTKRYTIALLSSIGFMISFGIRCNMGVAIVEMISNKTGDGPEFDWTPETIGVVDSSFFWGYLVTQIPGGFLAARYPANRVFGTAIAASAFLNMLLPGAAKLHPGYVMFVRILQGLVEGVTYPACHGIWRHWAPPMERSRLATLAFCGSYAGAVVGLPMSGFLTEVLGWETCFYFYGFLGLAWYASWLWLSFEKPAKHPTISREELAYIESAIGFVASKPPTLQTTPWSAIFHSMPVYAIIIANFCRSWTFYLLLISQPMYFKEVFNFDVEKSGVLGALPHLCMTFVVPIGGHLADYLRTSGRLSTTNVRKAFNCGGFGLEAFFLILVGSTDNTTFAIVALTLAVGFSGFAISGFNVNHLDIAPRYASILMGISNGFGTLAGMLCPIVVNLMTKEKTHTEWQDVFILAGVIHICGVIFYGIFASGELEEWGEPPKDIQEMQMEQTQLPPPGGESGGYYGSGANAPQISQPVNGWNDQQQQQQYPTWDDQSAAAGAGATNPFQSGGAAAYNYGDAAWNNGAAGGAGYDANYGSYGTGVPVDNNNGGDGSASFYETRAQDNKQTSSSSSTIHISFVH</sequence>
<dbReference type="GO" id="GO:0035249">
    <property type="term" value="P:synaptic transmission, glutamatergic"/>
    <property type="evidence" value="ECO:0007669"/>
    <property type="project" value="TreeGrafter"/>
</dbReference>
<feature type="transmembrane region" description="Helical" evidence="6">
    <location>
        <begin position="204"/>
        <end position="224"/>
    </location>
</feature>
<feature type="transmembrane region" description="Helical" evidence="6">
    <location>
        <begin position="144"/>
        <end position="163"/>
    </location>
</feature>
<feature type="transmembrane region" description="Helical" evidence="6">
    <location>
        <begin position="236"/>
        <end position="255"/>
    </location>
</feature>
<dbReference type="FunFam" id="1.20.1250.20:FF:000004">
    <property type="entry name" value="vesicular glutamate transporter 2 isoform X1"/>
    <property type="match status" value="1"/>
</dbReference>
<dbReference type="InterPro" id="IPR050382">
    <property type="entry name" value="MFS_Na/Anion_cotransporter"/>
</dbReference>
<dbReference type="PANTHER" id="PTHR11662">
    <property type="entry name" value="SOLUTE CARRIER FAMILY 17"/>
    <property type="match status" value="1"/>
</dbReference>
<name>A0A9Q0M4T9_BLOTA</name>
<reference evidence="8" key="1">
    <citation type="submission" date="2022-12" db="EMBL/GenBank/DDBJ databases">
        <title>Genome assemblies of Blomia tropicalis.</title>
        <authorList>
            <person name="Cui Y."/>
        </authorList>
    </citation>
    <scope>NUCLEOTIDE SEQUENCE</scope>
    <source>
        <tissue evidence="8">Adult mites</tissue>
    </source>
</reference>
<dbReference type="GO" id="GO:0060076">
    <property type="term" value="C:excitatory synapse"/>
    <property type="evidence" value="ECO:0007669"/>
    <property type="project" value="TreeGrafter"/>
</dbReference>
<keyword evidence="4 6" id="KW-0472">Membrane</keyword>
<feature type="compositionally biased region" description="Low complexity" evidence="5">
    <location>
        <begin position="625"/>
        <end position="638"/>
    </location>
</feature>
<dbReference type="InterPro" id="IPR011701">
    <property type="entry name" value="MFS"/>
</dbReference>
<feature type="transmembrane region" description="Helical" evidence="6">
    <location>
        <begin position="375"/>
        <end position="393"/>
    </location>
</feature>
<dbReference type="CDD" id="cd17382">
    <property type="entry name" value="MFS_SLC17A6_7_8_VGluT"/>
    <property type="match status" value="1"/>
</dbReference>
<dbReference type="GO" id="GO:0005326">
    <property type="term" value="F:neurotransmitter transmembrane transporter activity"/>
    <property type="evidence" value="ECO:0007669"/>
    <property type="project" value="TreeGrafter"/>
</dbReference>
<dbReference type="PROSITE" id="PS50850">
    <property type="entry name" value="MFS"/>
    <property type="match status" value="1"/>
</dbReference>
<feature type="transmembrane region" description="Helical" evidence="6">
    <location>
        <begin position="71"/>
        <end position="94"/>
    </location>
</feature>
<keyword evidence="3 6" id="KW-1133">Transmembrane helix</keyword>
<evidence type="ECO:0000256" key="6">
    <source>
        <dbReference type="SAM" id="Phobius"/>
    </source>
</evidence>
<dbReference type="Gene3D" id="1.20.1250.20">
    <property type="entry name" value="MFS general substrate transporter like domains"/>
    <property type="match status" value="2"/>
</dbReference>
<organism evidence="8 9">
    <name type="scientific">Blomia tropicalis</name>
    <name type="common">Mite</name>
    <dbReference type="NCBI Taxonomy" id="40697"/>
    <lineage>
        <taxon>Eukaryota</taxon>
        <taxon>Metazoa</taxon>
        <taxon>Ecdysozoa</taxon>
        <taxon>Arthropoda</taxon>
        <taxon>Chelicerata</taxon>
        <taxon>Arachnida</taxon>
        <taxon>Acari</taxon>
        <taxon>Acariformes</taxon>
        <taxon>Sarcoptiformes</taxon>
        <taxon>Astigmata</taxon>
        <taxon>Glycyphagoidea</taxon>
        <taxon>Echimyopodidae</taxon>
        <taxon>Blomia</taxon>
    </lineage>
</organism>
<evidence type="ECO:0000313" key="9">
    <source>
        <dbReference type="Proteomes" id="UP001142055"/>
    </source>
</evidence>